<evidence type="ECO:0000313" key="2">
    <source>
        <dbReference type="EMBL" id="TCQ69177.1"/>
    </source>
</evidence>
<dbReference type="EMBL" id="SLYQ01000018">
    <property type="protein sequence ID" value="TCQ69177.1"/>
    <property type="molecule type" value="Genomic_DNA"/>
</dbReference>
<proteinExistence type="predicted"/>
<name>A0ABD7Q9K1_RAOOR</name>
<organism evidence="2 3">
    <name type="scientific">Raoultella ornithinolytica</name>
    <name type="common">Klebsiella ornithinolytica</name>
    <dbReference type="NCBI Taxonomy" id="54291"/>
    <lineage>
        <taxon>Bacteria</taxon>
        <taxon>Pseudomonadati</taxon>
        <taxon>Pseudomonadota</taxon>
        <taxon>Gammaproteobacteria</taxon>
        <taxon>Enterobacterales</taxon>
        <taxon>Enterobacteriaceae</taxon>
        <taxon>Klebsiella/Raoultella group</taxon>
        <taxon>Raoultella</taxon>
    </lineage>
</organism>
<evidence type="ECO:0000256" key="1">
    <source>
        <dbReference type="SAM" id="Phobius"/>
    </source>
</evidence>
<dbReference type="RefSeq" id="WP_132514738.1">
    <property type="nucleotide sequence ID" value="NZ_SLYQ01000018.1"/>
</dbReference>
<feature type="transmembrane region" description="Helical" evidence="1">
    <location>
        <begin position="37"/>
        <end position="58"/>
    </location>
</feature>
<dbReference type="Proteomes" id="UP000295263">
    <property type="component" value="Unassembled WGS sequence"/>
</dbReference>
<accession>A0ABD7Q9K1</accession>
<evidence type="ECO:0000313" key="3">
    <source>
        <dbReference type="Proteomes" id="UP000295263"/>
    </source>
</evidence>
<dbReference type="AlphaFoldDB" id="A0ABD7Q9K1"/>
<comment type="caution">
    <text evidence="2">The sequence shown here is derived from an EMBL/GenBank/DDBJ whole genome shotgun (WGS) entry which is preliminary data.</text>
</comment>
<keyword evidence="1" id="KW-0472">Membrane</keyword>
<sequence>MRHNRCRALTKKWKRCGRKGDWILFCDEHKFQWLKAVLIGIIAPVATGVIASWAYSWLTATEPALSVNVPGQNAIDQAISKAKMEGAGYNTPSASEVVAKFYVLPTVTSKLDTISSVFSLVLVSPFKPVNADFTFDAGDCRFLGYVTDFNPLSRDAVFSIKTVSCTDNANQSYELDFEDYIHAPQGLLADIKSPTERHLTLSREKDGTYSLPLYTNVLVKFNKPVSALEAIGKVTTRF</sequence>
<reference evidence="2 3" key="1">
    <citation type="submission" date="2019-03" db="EMBL/GenBank/DDBJ databases">
        <title>Genomic analyses of the natural microbiome of Caenorhabditis elegans.</title>
        <authorList>
            <person name="Samuel B."/>
        </authorList>
    </citation>
    <scope>NUCLEOTIDE SEQUENCE [LARGE SCALE GENOMIC DNA]</scope>
    <source>
        <strain evidence="2 3">JUb54</strain>
    </source>
</reference>
<keyword evidence="1" id="KW-0812">Transmembrane</keyword>
<protein>
    <submittedName>
        <fullName evidence="2">Uncharacterized protein</fullName>
    </submittedName>
</protein>
<keyword evidence="1" id="KW-1133">Transmembrane helix</keyword>
<gene>
    <name evidence="2" type="ORF">EC841_1188</name>
</gene>